<dbReference type="Proteomes" id="UP000604661">
    <property type="component" value="Unassembled WGS sequence"/>
</dbReference>
<dbReference type="PANTHER" id="PTHR43861:SF1">
    <property type="entry name" value="TRANS-ACONITATE 2-METHYLTRANSFERASE"/>
    <property type="match status" value="1"/>
</dbReference>
<evidence type="ECO:0000313" key="5">
    <source>
        <dbReference type="Proteomes" id="UP000604661"/>
    </source>
</evidence>
<dbReference type="InterPro" id="IPR041698">
    <property type="entry name" value="Methyltransf_25"/>
</dbReference>
<evidence type="ECO:0000259" key="3">
    <source>
        <dbReference type="Pfam" id="PF13649"/>
    </source>
</evidence>
<dbReference type="PANTHER" id="PTHR43861">
    <property type="entry name" value="TRANS-ACONITATE 2-METHYLTRANSFERASE-RELATED"/>
    <property type="match status" value="1"/>
</dbReference>
<comment type="caution">
    <text evidence="4">The sequence shown here is derived from an EMBL/GenBank/DDBJ whole genome shotgun (WGS) entry which is preliminary data.</text>
</comment>
<keyword evidence="2" id="KW-0808">Transferase</keyword>
<dbReference type="GO" id="GO:0008168">
    <property type="term" value="F:methyltransferase activity"/>
    <property type="evidence" value="ECO:0007669"/>
    <property type="project" value="UniProtKB-KW"/>
</dbReference>
<keyword evidence="1 4" id="KW-0489">Methyltransferase</keyword>
<dbReference type="Pfam" id="PF13649">
    <property type="entry name" value="Methyltransf_25"/>
    <property type="match status" value="1"/>
</dbReference>
<dbReference type="CDD" id="cd02440">
    <property type="entry name" value="AdoMet_MTases"/>
    <property type="match status" value="1"/>
</dbReference>
<protein>
    <submittedName>
        <fullName evidence="4">Class I SAM-dependent methyltransferase</fullName>
    </submittedName>
</protein>
<dbReference type="EMBL" id="JACJTE010000008">
    <property type="protein sequence ID" value="MBD2561097.1"/>
    <property type="molecule type" value="Genomic_DNA"/>
</dbReference>
<dbReference type="InterPro" id="IPR029063">
    <property type="entry name" value="SAM-dependent_MTases_sf"/>
</dbReference>
<dbReference type="Gene3D" id="3.40.50.150">
    <property type="entry name" value="Vaccinia Virus protein VP39"/>
    <property type="match status" value="1"/>
</dbReference>
<organism evidence="4 5">
    <name type="scientific">Nostoc linckia FACHB-391</name>
    <dbReference type="NCBI Taxonomy" id="2692906"/>
    <lineage>
        <taxon>Bacteria</taxon>
        <taxon>Bacillati</taxon>
        <taxon>Cyanobacteriota</taxon>
        <taxon>Cyanophyceae</taxon>
        <taxon>Nostocales</taxon>
        <taxon>Nostocaceae</taxon>
        <taxon>Nostoc</taxon>
    </lineage>
</organism>
<feature type="domain" description="Methyltransferase" evidence="3">
    <location>
        <begin position="53"/>
        <end position="148"/>
    </location>
</feature>
<gene>
    <name evidence="4" type="ORF">H6G95_10805</name>
</gene>
<accession>A0ABR8EVK1</accession>
<evidence type="ECO:0000256" key="2">
    <source>
        <dbReference type="ARBA" id="ARBA00022679"/>
    </source>
</evidence>
<reference evidence="4 5" key="1">
    <citation type="journal article" date="2020" name="ISME J.">
        <title>Comparative genomics reveals insights into cyanobacterial evolution and habitat adaptation.</title>
        <authorList>
            <person name="Chen M.Y."/>
            <person name="Teng W.K."/>
            <person name="Zhao L."/>
            <person name="Hu C.X."/>
            <person name="Zhou Y.K."/>
            <person name="Han B.P."/>
            <person name="Song L.R."/>
            <person name="Shu W.S."/>
        </authorList>
    </citation>
    <scope>NUCLEOTIDE SEQUENCE [LARGE SCALE GENOMIC DNA]</scope>
    <source>
        <strain evidence="4 5">FACHB-391</strain>
    </source>
</reference>
<dbReference type="SUPFAM" id="SSF53335">
    <property type="entry name" value="S-adenosyl-L-methionine-dependent methyltransferases"/>
    <property type="match status" value="1"/>
</dbReference>
<evidence type="ECO:0000256" key="1">
    <source>
        <dbReference type="ARBA" id="ARBA00022603"/>
    </source>
</evidence>
<evidence type="ECO:0000313" key="4">
    <source>
        <dbReference type="EMBL" id="MBD2561097.1"/>
    </source>
</evidence>
<dbReference type="GO" id="GO:0032259">
    <property type="term" value="P:methylation"/>
    <property type="evidence" value="ECO:0007669"/>
    <property type="project" value="UniProtKB-KW"/>
</dbReference>
<dbReference type="RefSeq" id="WP_190892410.1">
    <property type="nucleotide sequence ID" value="NZ_JACJTE010000008.1"/>
</dbReference>
<keyword evidence="5" id="KW-1185">Reference proteome</keyword>
<name>A0ABR8EVK1_NOSLI</name>
<proteinExistence type="predicted"/>
<sequence length="235" mass="26853">MNIQEAFNSAAVDYDNLRRILIPCFDDFYKTAVEIISSDVYDGLRLRTTRLKVLDLGAGTGLYSGMVQSVFPNAEFTLLDLAPEMLEKAKLRFSKMGKSPKMLIGDYVETDLGDSYDLIISALSIHHLSDFDKELLYQRIYDVLNPGGIFVNADQVLGKTPDLEKLYRQHWLDSVRTKGISEEDLKAAQKRMEYDRMATLDIQLRWLEAAGFQNVDCWYKNFSFAVFGGYRPTNL</sequence>